<dbReference type="Proteomes" id="UP000077339">
    <property type="component" value="Unassembled WGS sequence"/>
</dbReference>
<dbReference type="OrthoDB" id="9806637at2"/>
<keyword evidence="9" id="KW-1185">Reference proteome</keyword>
<evidence type="ECO:0000256" key="4">
    <source>
        <dbReference type="ARBA" id="ARBA00022679"/>
    </source>
</evidence>
<keyword evidence="5 6" id="KW-0949">S-adenosyl-L-methionine</keyword>
<feature type="binding site" evidence="6">
    <location>
        <begin position="37"/>
        <end position="39"/>
    </location>
    <ligand>
        <name>S-adenosyl-L-methionine</name>
        <dbReference type="ChEBI" id="CHEBI:59789"/>
    </ligand>
</feature>
<comment type="subcellular location">
    <subcellularLocation>
        <location evidence="6">Cytoplasm</location>
    </subcellularLocation>
</comment>
<evidence type="ECO:0000256" key="5">
    <source>
        <dbReference type="ARBA" id="ARBA00022691"/>
    </source>
</evidence>
<evidence type="ECO:0000313" key="9">
    <source>
        <dbReference type="Proteomes" id="UP000077339"/>
    </source>
</evidence>
<dbReference type="PANTHER" id="PTHR11265:SF0">
    <property type="entry name" value="12S RRNA N4-METHYLCYTIDINE METHYLTRANSFERASE"/>
    <property type="match status" value="1"/>
</dbReference>
<gene>
    <name evidence="6" type="primary">rsmH</name>
    <name evidence="8" type="ORF">AT15_09325</name>
</gene>
<evidence type="ECO:0000256" key="2">
    <source>
        <dbReference type="ARBA" id="ARBA00022552"/>
    </source>
</evidence>
<evidence type="ECO:0000256" key="6">
    <source>
        <dbReference type="HAMAP-Rule" id="MF_01007"/>
    </source>
</evidence>
<evidence type="ECO:0000256" key="3">
    <source>
        <dbReference type="ARBA" id="ARBA00022603"/>
    </source>
</evidence>
<dbReference type="GO" id="GO:0070475">
    <property type="term" value="P:rRNA base methylation"/>
    <property type="evidence" value="ECO:0007669"/>
    <property type="project" value="UniProtKB-UniRule"/>
</dbReference>
<keyword evidence="3 6" id="KW-0489">Methyltransferase</keyword>
<dbReference type="SUPFAM" id="SSF81799">
    <property type="entry name" value="Putative methyltransferase TM0872, insert domain"/>
    <property type="match status" value="1"/>
</dbReference>
<keyword evidence="2 6" id="KW-0698">rRNA processing</keyword>
<dbReference type="PANTHER" id="PTHR11265">
    <property type="entry name" value="S-ADENOSYL-METHYLTRANSFERASE MRAW"/>
    <property type="match status" value="1"/>
</dbReference>
<dbReference type="PIRSF" id="PIRSF004486">
    <property type="entry name" value="MraW"/>
    <property type="match status" value="1"/>
</dbReference>
<keyword evidence="4 6" id="KW-0808">Transferase</keyword>
<keyword evidence="6" id="KW-0963">Cytoplasm</keyword>
<feature type="region of interest" description="Disordered" evidence="7">
    <location>
        <begin position="278"/>
        <end position="298"/>
    </location>
</feature>
<dbReference type="PATRIC" id="fig|1453497.3.peg.1850"/>
<dbReference type="Gene3D" id="3.40.50.150">
    <property type="entry name" value="Vaccinia Virus protein VP39"/>
    <property type="match status" value="1"/>
</dbReference>
<comment type="similarity">
    <text evidence="1 6">Belongs to the methyltransferase superfamily. RsmH family.</text>
</comment>
<feature type="binding site" evidence="6">
    <location>
        <position position="84"/>
    </location>
    <ligand>
        <name>S-adenosyl-L-methionine</name>
        <dbReference type="ChEBI" id="CHEBI:59789"/>
    </ligand>
</feature>
<evidence type="ECO:0000256" key="7">
    <source>
        <dbReference type="SAM" id="MobiDB-lite"/>
    </source>
</evidence>
<dbReference type="STRING" id="1453497.AT15_09325"/>
<feature type="binding site" evidence="6">
    <location>
        <position position="112"/>
    </location>
    <ligand>
        <name>S-adenosyl-L-methionine</name>
        <dbReference type="ChEBI" id="CHEBI:59789"/>
    </ligand>
</feature>
<sequence length="298" mass="33941">MPREYHESHRSVMVHEALHYLLTRDDGVYVDCTLGEGGHTRAIIEATSAKSSVIGLDVDAEVLALAERKLRDIQENVSLFNVSYLNFDVVLGSLGISKVDGFLLDLGVSTYQLKAKGRGFSYEVDEPLDMRMNLDNPVKAADVVNRYSEQELARILFEYGDEKRFSRRIARSIAKRRPIQTTFELVEAIRSALPPEERHRRKRHFATRTFQALRIEVNNELEVIKSTLLKIPEYLNPGGRVVAITFHSLEDRTVKVAFREKKGIELKILTKKPIIPSDSEVKENPRARSAKLRAAERI</sequence>
<feature type="binding site" evidence="6">
    <location>
        <position position="105"/>
    </location>
    <ligand>
        <name>S-adenosyl-L-methionine</name>
        <dbReference type="ChEBI" id="CHEBI:59789"/>
    </ligand>
</feature>
<feature type="binding site" evidence="6">
    <location>
        <position position="57"/>
    </location>
    <ligand>
        <name>S-adenosyl-L-methionine</name>
        <dbReference type="ChEBI" id="CHEBI:59789"/>
    </ligand>
</feature>
<dbReference type="Gene3D" id="1.10.150.170">
    <property type="entry name" value="Putative methyltransferase TM0872, insert domain"/>
    <property type="match status" value="1"/>
</dbReference>
<comment type="catalytic activity">
    <reaction evidence="6">
        <text>cytidine(1402) in 16S rRNA + S-adenosyl-L-methionine = N(4)-methylcytidine(1402) in 16S rRNA + S-adenosyl-L-homocysteine + H(+)</text>
        <dbReference type="Rhea" id="RHEA:42928"/>
        <dbReference type="Rhea" id="RHEA-COMP:10286"/>
        <dbReference type="Rhea" id="RHEA-COMP:10287"/>
        <dbReference type="ChEBI" id="CHEBI:15378"/>
        <dbReference type="ChEBI" id="CHEBI:57856"/>
        <dbReference type="ChEBI" id="CHEBI:59789"/>
        <dbReference type="ChEBI" id="CHEBI:74506"/>
        <dbReference type="ChEBI" id="CHEBI:82748"/>
        <dbReference type="EC" id="2.1.1.199"/>
    </reaction>
</comment>
<dbReference type="NCBIfam" id="TIGR00006">
    <property type="entry name" value="16S rRNA (cytosine(1402)-N(4))-methyltransferase RsmH"/>
    <property type="match status" value="1"/>
</dbReference>
<dbReference type="GO" id="GO:0071424">
    <property type="term" value="F:rRNA (cytosine-N4-)-methyltransferase activity"/>
    <property type="evidence" value="ECO:0007669"/>
    <property type="project" value="UniProtKB-UniRule"/>
</dbReference>
<reference evidence="8 9" key="1">
    <citation type="submission" date="2014-02" db="EMBL/GenBank/DDBJ databases">
        <title>Kosmotoga genome sequencing.</title>
        <authorList>
            <person name="Pollo S.M."/>
            <person name="Charchuk R."/>
            <person name="Nesbo C.L."/>
        </authorList>
    </citation>
    <scope>NUCLEOTIDE SEQUENCE [LARGE SCALE GENOMIC DNA]</scope>
    <source>
        <strain evidence="8 9">S304</strain>
    </source>
</reference>
<comment type="function">
    <text evidence="6">Specifically methylates the N4 position of cytidine in position 1402 (C1402) of 16S rRNA.</text>
</comment>
<dbReference type="InterPro" id="IPR023397">
    <property type="entry name" value="SAM-dep_MeTrfase_MraW_recog"/>
</dbReference>
<name>A0A176K1C0_9BACT</name>
<protein>
    <recommendedName>
        <fullName evidence="6">Ribosomal RNA small subunit methyltransferase H</fullName>
        <ecNumber evidence="6">2.1.1.199</ecNumber>
    </recommendedName>
    <alternativeName>
        <fullName evidence="6">16S rRNA m(4)C1402 methyltransferase</fullName>
    </alternativeName>
    <alternativeName>
        <fullName evidence="6">rRNA (cytosine-N(4)-)-methyltransferase RsmH</fullName>
    </alternativeName>
</protein>
<comment type="caution">
    <text evidence="8">The sequence shown here is derived from an EMBL/GenBank/DDBJ whole genome shotgun (WGS) entry which is preliminary data.</text>
</comment>
<dbReference type="InterPro" id="IPR002903">
    <property type="entry name" value="RsmH"/>
</dbReference>
<organism evidence="8 9">
    <name type="scientific">Kosmotoga arenicorallina S304</name>
    <dbReference type="NCBI Taxonomy" id="1453497"/>
    <lineage>
        <taxon>Bacteria</taxon>
        <taxon>Thermotogati</taxon>
        <taxon>Thermotogota</taxon>
        <taxon>Thermotogae</taxon>
        <taxon>Kosmotogales</taxon>
        <taxon>Kosmotogaceae</taxon>
        <taxon>Kosmotoga</taxon>
    </lineage>
</organism>
<dbReference type="Pfam" id="PF01795">
    <property type="entry name" value="Methyltransf_5"/>
    <property type="match status" value="1"/>
</dbReference>
<dbReference type="GO" id="GO:0005737">
    <property type="term" value="C:cytoplasm"/>
    <property type="evidence" value="ECO:0007669"/>
    <property type="project" value="UniProtKB-SubCell"/>
</dbReference>
<dbReference type="SUPFAM" id="SSF53335">
    <property type="entry name" value="S-adenosyl-L-methionine-dependent methyltransferases"/>
    <property type="match status" value="1"/>
</dbReference>
<dbReference type="HAMAP" id="MF_01007">
    <property type="entry name" value="16SrRNA_methyltr_H"/>
    <property type="match status" value="1"/>
</dbReference>
<proteinExistence type="inferred from homology"/>
<dbReference type="AlphaFoldDB" id="A0A176K1C0"/>
<dbReference type="EMBL" id="JFHK01000006">
    <property type="protein sequence ID" value="OAA30875.1"/>
    <property type="molecule type" value="Genomic_DNA"/>
</dbReference>
<evidence type="ECO:0000256" key="1">
    <source>
        <dbReference type="ARBA" id="ARBA00010396"/>
    </source>
</evidence>
<dbReference type="EC" id="2.1.1.199" evidence="6"/>
<evidence type="ECO:0000313" key="8">
    <source>
        <dbReference type="EMBL" id="OAA30875.1"/>
    </source>
</evidence>
<dbReference type="InterPro" id="IPR029063">
    <property type="entry name" value="SAM-dependent_MTases_sf"/>
</dbReference>
<accession>A0A176K1C0</accession>